<evidence type="ECO:0000313" key="3">
    <source>
        <dbReference type="EMBL" id="RSD16598.1"/>
    </source>
</evidence>
<evidence type="ECO:0000256" key="1">
    <source>
        <dbReference type="SAM" id="Phobius"/>
    </source>
</evidence>
<evidence type="ECO:0000256" key="2">
    <source>
        <dbReference type="SAM" id="SignalP"/>
    </source>
</evidence>
<gene>
    <name evidence="3" type="ORF">EIY87_21840</name>
</gene>
<evidence type="ECO:0008006" key="5">
    <source>
        <dbReference type="Google" id="ProtNLM"/>
    </source>
</evidence>
<reference evidence="3 4" key="1">
    <citation type="submission" date="2018-12" db="EMBL/GenBank/DDBJ databases">
        <title>Amycolatopsis eburnea sp. nov. actinomycete associate with arbuscular mycorrhiza fungal spore.</title>
        <authorList>
            <person name="Lumyong S."/>
            <person name="Chaiya L."/>
        </authorList>
    </citation>
    <scope>NUCLEOTIDE SEQUENCE [LARGE SCALE GENOMIC DNA]</scope>
    <source>
        <strain evidence="3 4">GLM-1</strain>
    </source>
</reference>
<protein>
    <recommendedName>
        <fullName evidence="5">Conjugal transfer protein TrbC</fullName>
    </recommendedName>
</protein>
<dbReference type="EMBL" id="RSEC01000048">
    <property type="protein sequence ID" value="RSD16598.1"/>
    <property type="molecule type" value="Genomic_DNA"/>
</dbReference>
<dbReference type="AlphaFoldDB" id="A0A427T895"/>
<keyword evidence="4" id="KW-1185">Reference proteome</keyword>
<dbReference type="Proteomes" id="UP000267081">
    <property type="component" value="Unassembled WGS sequence"/>
</dbReference>
<feature type="transmembrane region" description="Helical" evidence="1">
    <location>
        <begin position="82"/>
        <end position="104"/>
    </location>
</feature>
<comment type="caution">
    <text evidence="3">The sequence shown here is derived from an EMBL/GenBank/DDBJ whole genome shotgun (WGS) entry which is preliminary data.</text>
</comment>
<keyword evidence="1" id="KW-1133">Transmembrane helix</keyword>
<sequence length="107" mass="10822">MVLGCTLAIAALLLGGSAAHAETVQYVALAQSVDQVLSNIRSWIMGILAGVALVFLTIGGLRYLMASNDPGEIEKAKGAFKAAGIGFGLAALAPLVVEILKTIVGGV</sequence>
<organism evidence="3 4">
    <name type="scientific">Amycolatopsis eburnea</name>
    <dbReference type="NCBI Taxonomy" id="2267691"/>
    <lineage>
        <taxon>Bacteria</taxon>
        <taxon>Bacillati</taxon>
        <taxon>Actinomycetota</taxon>
        <taxon>Actinomycetes</taxon>
        <taxon>Pseudonocardiales</taxon>
        <taxon>Pseudonocardiaceae</taxon>
        <taxon>Amycolatopsis</taxon>
    </lineage>
</organism>
<feature type="signal peptide" evidence="2">
    <location>
        <begin position="1"/>
        <end position="21"/>
    </location>
</feature>
<dbReference type="Pfam" id="PF18895">
    <property type="entry name" value="T4SS_pilin"/>
    <property type="match status" value="1"/>
</dbReference>
<dbReference type="OrthoDB" id="4566527at2"/>
<evidence type="ECO:0000313" key="4">
    <source>
        <dbReference type="Proteomes" id="UP000267081"/>
    </source>
</evidence>
<name>A0A427T895_9PSEU</name>
<keyword evidence="1" id="KW-0472">Membrane</keyword>
<keyword evidence="2" id="KW-0732">Signal</keyword>
<keyword evidence="1" id="KW-0812">Transmembrane</keyword>
<feature type="transmembrane region" description="Helical" evidence="1">
    <location>
        <begin position="40"/>
        <end position="61"/>
    </location>
</feature>
<accession>A0A427T895</accession>
<dbReference type="InterPro" id="IPR043993">
    <property type="entry name" value="T4SS_pilin"/>
</dbReference>
<feature type="chain" id="PRO_5019429949" description="Conjugal transfer protein TrbC" evidence="2">
    <location>
        <begin position="22"/>
        <end position="107"/>
    </location>
</feature>
<proteinExistence type="predicted"/>
<dbReference type="RefSeq" id="WP_125311740.1">
    <property type="nucleotide sequence ID" value="NZ_RSEC01000048.1"/>
</dbReference>